<feature type="region of interest" description="Disordered" evidence="8">
    <location>
        <begin position="880"/>
        <end position="906"/>
    </location>
</feature>
<keyword evidence="4 7" id="KW-0597">Phosphoprotein</keyword>
<dbReference type="GO" id="GO:0000155">
    <property type="term" value="F:phosphorelay sensor kinase activity"/>
    <property type="evidence" value="ECO:0007669"/>
    <property type="project" value="InterPro"/>
</dbReference>
<evidence type="ECO:0000259" key="10">
    <source>
        <dbReference type="PROSITE" id="PS50109"/>
    </source>
</evidence>
<dbReference type="InterPro" id="IPR003661">
    <property type="entry name" value="HisK_dim/P_dom"/>
</dbReference>
<dbReference type="GO" id="GO:0005789">
    <property type="term" value="C:endoplasmic reticulum membrane"/>
    <property type="evidence" value="ECO:0007669"/>
    <property type="project" value="UniProtKB-SubCell"/>
</dbReference>
<evidence type="ECO:0000313" key="12">
    <source>
        <dbReference type="EMBL" id="KAE8009366.1"/>
    </source>
</evidence>
<name>A0A5N6QRE4_9ROSI</name>
<dbReference type="Gene3D" id="3.30.565.10">
    <property type="entry name" value="Histidine kinase-like ATPase, C-terminal domain"/>
    <property type="match status" value="1"/>
</dbReference>
<dbReference type="OrthoDB" id="60033at2759"/>
<comment type="subcellular location">
    <subcellularLocation>
        <location evidence="2">Endoplasmic reticulum membrane</location>
        <topology evidence="2">Multi-pass membrane protein</topology>
    </subcellularLocation>
</comment>
<dbReference type="InterPro" id="IPR050956">
    <property type="entry name" value="2C_system_His_kinase"/>
</dbReference>
<dbReference type="InterPro" id="IPR003594">
    <property type="entry name" value="HATPase_dom"/>
</dbReference>
<feature type="modified residue" description="4-aspartylphosphate" evidence="7">
    <location>
        <position position="1030"/>
    </location>
</feature>
<dbReference type="InterPro" id="IPR036890">
    <property type="entry name" value="HATPase_C_sf"/>
</dbReference>
<dbReference type="EMBL" id="CM017322">
    <property type="protein sequence ID" value="KAE8009366.1"/>
    <property type="molecule type" value="Genomic_DNA"/>
</dbReference>
<dbReference type="PANTHER" id="PTHR43719:SF75">
    <property type="entry name" value="HISTIDINE KINASE CKI1"/>
    <property type="match status" value="1"/>
</dbReference>
<evidence type="ECO:0000256" key="9">
    <source>
        <dbReference type="SAM" id="Phobius"/>
    </source>
</evidence>
<dbReference type="SUPFAM" id="SSF52172">
    <property type="entry name" value="CheY-like"/>
    <property type="match status" value="1"/>
</dbReference>
<evidence type="ECO:0000313" key="13">
    <source>
        <dbReference type="Proteomes" id="UP000327013"/>
    </source>
</evidence>
<evidence type="ECO:0000256" key="1">
    <source>
        <dbReference type="ARBA" id="ARBA00000085"/>
    </source>
</evidence>
<evidence type="ECO:0000256" key="4">
    <source>
        <dbReference type="ARBA" id="ARBA00022553"/>
    </source>
</evidence>
<dbReference type="InterPro" id="IPR005467">
    <property type="entry name" value="His_kinase_dom"/>
</dbReference>
<keyword evidence="6" id="KW-0675">Receptor</keyword>
<proteinExistence type="predicted"/>
<reference evidence="12 13" key="1">
    <citation type="submission" date="2019-06" db="EMBL/GenBank/DDBJ databases">
        <title>A chromosomal-level reference genome of Carpinus fangiana (Coryloideae, Betulaceae).</title>
        <authorList>
            <person name="Yang X."/>
            <person name="Wang Z."/>
            <person name="Zhang L."/>
            <person name="Hao G."/>
            <person name="Liu J."/>
            <person name="Yang Y."/>
        </authorList>
    </citation>
    <scope>NUCLEOTIDE SEQUENCE [LARGE SCALE GENOMIC DNA]</scope>
    <source>
        <strain evidence="12">Cfa_2016G</strain>
        <tissue evidence="12">Leaf</tissue>
    </source>
</reference>
<feature type="transmembrane region" description="Helical" evidence="9">
    <location>
        <begin position="312"/>
        <end position="336"/>
    </location>
</feature>
<evidence type="ECO:0000256" key="7">
    <source>
        <dbReference type="PROSITE-ProRule" id="PRU00169"/>
    </source>
</evidence>
<dbReference type="Proteomes" id="UP000327013">
    <property type="component" value="Chromosome 2"/>
</dbReference>
<keyword evidence="9" id="KW-0812">Transmembrane</keyword>
<dbReference type="EC" id="2.7.13.3" evidence="3"/>
<dbReference type="SMART" id="SM00387">
    <property type="entry name" value="HATPase_c"/>
    <property type="match status" value="1"/>
</dbReference>
<evidence type="ECO:0000256" key="3">
    <source>
        <dbReference type="ARBA" id="ARBA00012438"/>
    </source>
</evidence>
<dbReference type="SMART" id="SM00448">
    <property type="entry name" value="REC"/>
    <property type="match status" value="1"/>
</dbReference>
<evidence type="ECO:0000256" key="6">
    <source>
        <dbReference type="ARBA" id="ARBA00023170"/>
    </source>
</evidence>
<dbReference type="SMART" id="SM00388">
    <property type="entry name" value="HisKA"/>
    <property type="match status" value="1"/>
</dbReference>
<keyword evidence="9" id="KW-0472">Membrane</keyword>
<keyword evidence="9" id="KW-1133">Transmembrane helix</keyword>
<dbReference type="SUPFAM" id="SSF47384">
    <property type="entry name" value="Homodimeric domain of signal transducing histidine kinase"/>
    <property type="match status" value="1"/>
</dbReference>
<organism evidence="12 13">
    <name type="scientific">Carpinus fangiana</name>
    <dbReference type="NCBI Taxonomy" id="176857"/>
    <lineage>
        <taxon>Eukaryota</taxon>
        <taxon>Viridiplantae</taxon>
        <taxon>Streptophyta</taxon>
        <taxon>Embryophyta</taxon>
        <taxon>Tracheophyta</taxon>
        <taxon>Spermatophyta</taxon>
        <taxon>Magnoliopsida</taxon>
        <taxon>eudicotyledons</taxon>
        <taxon>Gunneridae</taxon>
        <taxon>Pentapetalae</taxon>
        <taxon>rosids</taxon>
        <taxon>fabids</taxon>
        <taxon>Fagales</taxon>
        <taxon>Betulaceae</taxon>
        <taxon>Carpinus</taxon>
    </lineage>
</organism>
<feature type="domain" description="Response regulatory" evidence="11">
    <location>
        <begin position="968"/>
        <end position="1100"/>
    </location>
</feature>
<dbReference type="Pfam" id="PF02518">
    <property type="entry name" value="HATPase_c"/>
    <property type="match status" value="1"/>
</dbReference>
<dbReference type="PROSITE" id="PS50110">
    <property type="entry name" value="RESPONSE_REGULATORY"/>
    <property type="match status" value="1"/>
</dbReference>
<dbReference type="InterPro" id="IPR001789">
    <property type="entry name" value="Sig_transdc_resp-reg_receiver"/>
</dbReference>
<dbReference type="AlphaFoldDB" id="A0A5N6QRE4"/>
<evidence type="ECO:0000256" key="5">
    <source>
        <dbReference type="ARBA" id="ARBA00022824"/>
    </source>
</evidence>
<dbReference type="Gene3D" id="1.10.287.130">
    <property type="match status" value="1"/>
</dbReference>
<dbReference type="InterPro" id="IPR004358">
    <property type="entry name" value="Sig_transdc_His_kin-like_C"/>
</dbReference>
<feature type="domain" description="Histidine kinase" evidence="10">
    <location>
        <begin position="372"/>
        <end position="637"/>
    </location>
</feature>
<dbReference type="SUPFAM" id="SSF55874">
    <property type="entry name" value="ATPase domain of HSP90 chaperone/DNA topoisomerase II/histidine kinase"/>
    <property type="match status" value="1"/>
</dbReference>
<feature type="region of interest" description="Disordered" evidence="8">
    <location>
        <begin position="740"/>
        <end position="760"/>
    </location>
</feature>
<dbReference type="InterPro" id="IPR011006">
    <property type="entry name" value="CheY-like_superfamily"/>
</dbReference>
<dbReference type="Pfam" id="PF00512">
    <property type="entry name" value="HisKA"/>
    <property type="match status" value="1"/>
</dbReference>
<accession>A0A5N6QRE4</accession>
<sequence length="1106" mass="122155">MNLNTLDFHFKLVSEIDEKAKFLHPINSSATNLARVLLASSLNGSADQQLSFSEIETKVAPVLFQALSTVTYVSQVSYIGLEGLFFLYYTEGNQTFALYSNSSFSFNRGDPNARKKYISYIQSVNKETGKLYGKAIESPPMSMTNTSWFQAVLNSSTHGYASVETGWNNAGDLLFLNSARINGGGVISLGFPVEALTSIFTGTDPQDGGSLYLATKDGKVLIDQGLQNTHMVLDSNVVSILLMKPNGDQISRAGNVSCNLIDGKPGASVLNIQEKEYMFYCLPLDIVGVQSVYVLGFPQNGLVRLVHKNKKVALLLLILMIATMVVSIINFVLIIIRASKREMHLCAALIKQMESTQQAERKSMNKSLAFASASHDVRGSLAVLTGLIELCFNEAPPASELHTNLRLMDTGAKDLLRILNSILDTSKIEAGKMQLEEEEFDLAQLLEDVVDLYHPVGIKKGVDVVLDPYDGSIMKLMKFSQVKGDRGKLKQILCNLLSNAVKFTSDGHVTVRGWVRKPSLQNSIIASKKNCLPCLFYKNSQAYNDLEAMNAAQQDPNALDFVFEVDDTGKGIPKEKQKSVFENYVQVKETALGQGGTGLGLGIVQSLVRLMHGDIGIVDKEIGEKGTCFRFNVLLNICENISSDTAKAEAHDIEEGFTHQMTISAPNPALCIRTPSPKLATHCPSPKQKSSHVVLWIENNERRRTSQRFMEKLGIKVSVVKELENLPSILRRIKYKHSSGKSELSSPNEYLSRSPSSNSVSVEMDMPLSTMEGSDYTLSVFKRTTLRCTSSFILIVIDASAGNFPELRKTLAEFKKGLQNTCCRVVWLKKPTMCSISFECVEEDMMDPNDVIMSKPFHGSRLYEVVELLPEYEGTLLGNRGRQKRERMPQAGKMPRDLPSSSGTRPYVENSQIVEIQDHSSSGTETLGKKVISATQNLSHVRSHLPPKEPEIQECGNPSNEKFLSGKKILVAEDTLLLRKVTVSSLVALGATVEYSENGQEASQLVCNGLIDQRKHGSSNNLPYDYILMDCEMPVMDGYEATKKIREVEKDYGVHIPIIALTGHDASSAEAKRTIEAGMDVHLVKPLKREHLFEAIRCIDSKGQYA</sequence>
<dbReference type="PRINTS" id="PR00344">
    <property type="entry name" value="BCTRLSENSOR"/>
</dbReference>
<keyword evidence="5" id="KW-0256">Endoplasmic reticulum</keyword>
<dbReference type="PANTHER" id="PTHR43719">
    <property type="entry name" value="TWO-COMPONENT HISTIDINE KINASE"/>
    <property type="match status" value="1"/>
</dbReference>
<protein>
    <recommendedName>
        <fullName evidence="3">histidine kinase</fullName>
        <ecNumber evidence="3">2.7.13.3</ecNumber>
    </recommendedName>
</protein>
<comment type="catalytic activity">
    <reaction evidence="1">
        <text>ATP + protein L-histidine = ADP + protein N-phospho-L-histidine.</text>
        <dbReference type="EC" id="2.7.13.3"/>
    </reaction>
</comment>
<evidence type="ECO:0000256" key="2">
    <source>
        <dbReference type="ARBA" id="ARBA00004477"/>
    </source>
</evidence>
<dbReference type="Pfam" id="PF00072">
    <property type="entry name" value="Response_reg"/>
    <property type="match status" value="1"/>
</dbReference>
<feature type="compositionally biased region" description="Polar residues" evidence="8">
    <location>
        <begin position="741"/>
        <end position="751"/>
    </location>
</feature>
<evidence type="ECO:0000256" key="8">
    <source>
        <dbReference type="SAM" id="MobiDB-lite"/>
    </source>
</evidence>
<dbReference type="PROSITE" id="PS50109">
    <property type="entry name" value="HIS_KIN"/>
    <property type="match status" value="1"/>
</dbReference>
<dbReference type="Gene3D" id="3.40.50.2300">
    <property type="match status" value="1"/>
</dbReference>
<gene>
    <name evidence="12" type="ORF">FH972_005806</name>
</gene>
<evidence type="ECO:0000259" key="11">
    <source>
        <dbReference type="PROSITE" id="PS50110"/>
    </source>
</evidence>
<dbReference type="InterPro" id="IPR036097">
    <property type="entry name" value="HisK_dim/P_sf"/>
</dbReference>
<keyword evidence="13" id="KW-1185">Reference proteome</keyword>
<dbReference type="CDD" id="cd17546">
    <property type="entry name" value="REC_hyHK_CKI1_RcsC-like"/>
    <property type="match status" value="1"/>
</dbReference>